<dbReference type="Proteomes" id="UP000468638">
    <property type="component" value="Unassembled WGS sequence"/>
</dbReference>
<reference evidence="2 3" key="1">
    <citation type="submission" date="2019-11" db="EMBL/GenBank/DDBJ databases">
        <title>Genome sequences of 17 halophilic strains isolated from different environments.</title>
        <authorList>
            <person name="Furrow R.E."/>
        </authorList>
    </citation>
    <scope>NUCLEOTIDE SEQUENCE [LARGE SCALE GENOMIC DNA]</scope>
    <source>
        <strain evidence="2 3">22514_16_FS</strain>
    </source>
</reference>
<proteinExistence type="predicted"/>
<evidence type="ECO:0000313" key="2">
    <source>
        <dbReference type="EMBL" id="MYL34048.1"/>
    </source>
</evidence>
<evidence type="ECO:0000313" key="3">
    <source>
        <dbReference type="Proteomes" id="UP000468638"/>
    </source>
</evidence>
<dbReference type="AlphaFoldDB" id="A0A6I4ZV55"/>
<dbReference type="SUPFAM" id="SSF69304">
    <property type="entry name" value="Tricorn protease N-terminal domain"/>
    <property type="match status" value="1"/>
</dbReference>
<accession>A0A6I4ZV55</accession>
<gene>
    <name evidence="2" type="ORF">GLW05_10615</name>
</gene>
<dbReference type="InterPro" id="IPR032485">
    <property type="entry name" value="LRP1-like_beta_prop"/>
</dbReference>
<comment type="caution">
    <text evidence="2">The sequence shown here is derived from an EMBL/GenBank/DDBJ whole genome shotgun (WGS) entry which is preliminary data.</text>
</comment>
<dbReference type="Pfam" id="PF16472">
    <property type="entry name" value="DUF5050"/>
    <property type="match status" value="1"/>
</dbReference>
<organism evidence="2 3">
    <name type="scientific">Pontibacillus yanchengensis</name>
    <dbReference type="NCBI Taxonomy" id="462910"/>
    <lineage>
        <taxon>Bacteria</taxon>
        <taxon>Bacillati</taxon>
        <taxon>Bacillota</taxon>
        <taxon>Bacilli</taxon>
        <taxon>Bacillales</taxon>
        <taxon>Bacillaceae</taxon>
        <taxon>Pontibacillus</taxon>
    </lineage>
</organism>
<feature type="domain" description="Prolow-density lipoprotein receptor-related protein 1-like beta-propeller" evidence="1">
    <location>
        <begin position="35"/>
        <end position="166"/>
    </location>
</feature>
<sequence length="170" mass="19798">MSLSGRIILGYIKQMLLQMKHKLSPVKKVLGESYRLGDWVYFLHEVYRSDRSGDLPKGQIYRVNLEGTKLERLSEELVTDMAISDSKIVYSYYGNFLEGGGIERGGQYYLKSRNANGEDPKIITKEVEIFNLDAKDGWVYFTNYSDEEKLYRIRLDGSMLEKLSNEPFYY</sequence>
<evidence type="ECO:0000259" key="1">
    <source>
        <dbReference type="Pfam" id="PF16472"/>
    </source>
</evidence>
<name>A0A6I4ZV55_9BACI</name>
<protein>
    <submittedName>
        <fullName evidence="2">DUF5050 domain-containing protein</fullName>
    </submittedName>
</protein>
<dbReference type="EMBL" id="WMEQ01000007">
    <property type="protein sequence ID" value="MYL34048.1"/>
    <property type="molecule type" value="Genomic_DNA"/>
</dbReference>